<organism evidence="1 2">
    <name type="scientific">Lasius platythorax</name>
    <dbReference type="NCBI Taxonomy" id="488582"/>
    <lineage>
        <taxon>Eukaryota</taxon>
        <taxon>Metazoa</taxon>
        <taxon>Ecdysozoa</taxon>
        <taxon>Arthropoda</taxon>
        <taxon>Hexapoda</taxon>
        <taxon>Insecta</taxon>
        <taxon>Pterygota</taxon>
        <taxon>Neoptera</taxon>
        <taxon>Endopterygota</taxon>
        <taxon>Hymenoptera</taxon>
        <taxon>Apocrita</taxon>
        <taxon>Aculeata</taxon>
        <taxon>Formicoidea</taxon>
        <taxon>Formicidae</taxon>
        <taxon>Formicinae</taxon>
        <taxon>Lasius</taxon>
        <taxon>Lasius</taxon>
    </lineage>
</organism>
<name>A0AAV2NSP5_9HYME</name>
<sequence>MTSLIHDDATLCSRKPVFVGGVTGFGEICTDIIRARAPERRGNLPPVDDLEANYVRIELGSIEPRFLGFYCFPARRRKNVTRVV</sequence>
<dbReference type="Proteomes" id="UP001497644">
    <property type="component" value="Chromosome 4"/>
</dbReference>
<evidence type="ECO:0000313" key="2">
    <source>
        <dbReference type="Proteomes" id="UP001497644"/>
    </source>
</evidence>
<dbReference type="AlphaFoldDB" id="A0AAV2NSP5"/>
<protein>
    <submittedName>
        <fullName evidence="1">Uncharacterized protein</fullName>
    </submittedName>
</protein>
<gene>
    <name evidence="1" type="ORF">LPLAT_LOCUS8789</name>
</gene>
<evidence type="ECO:0000313" key="1">
    <source>
        <dbReference type="EMBL" id="CAL1682957.1"/>
    </source>
</evidence>
<keyword evidence="2" id="KW-1185">Reference proteome</keyword>
<proteinExistence type="predicted"/>
<accession>A0AAV2NSP5</accession>
<dbReference type="EMBL" id="OZ034827">
    <property type="protein sequence ID" value="CAL1682957.1"/>
    <property type="molecule type" value="Genomic_DNA"/>
</dbReference>
<reference evidence="1" key="1">
    <citation type="submission" date="2024-04" db="EMBL/GenBank/DDBJ databases">
        <authorList>
            <consortium name="Molecular Ecology Group"/>
        </authorList>
    </citation>
    <scope>NUCLEOTIDE SEQUENCE</scope>
</reference>